<proteinExistence type="predicted"/>
<feature type="compositionally biased region" description="Acidic residues" evidence="1">
    <location>
        <begin position="144"/>
        <end position="170"/>
    </location>
</feature>
<evidence type="ECO:0000313" key="2">
    <source>
        <dbReference type="EMBL" id="QHS99569.1"/>
    </source>
</evidence>
<sequence>MNSISKKVNNDTIEVMNKIYKELYTLQCKRSYILKENKYDDNIEKCIGELFKSLGAMYLSIIEKETVEEMGGNMVEEMEVDNDDSDIPDVQGTFDECITPRTVLEPHTPSAPVKARKKIIVEEHDLEDNDEEEDNVLNHIMNYSDDEDTSEEGDESDDESDDESYNESDDSYEKISDEEDDKRFFVDNLSNTEQKHYHIFMKNKLKEYKETYPREDVFYDDMYNIRRIGDGQTEIVKTFNMDDMKTYIDGLEVVAEQMSLEDYRKKYPDAFIESMYNGNYKVTHYDGSTKELVFTGLAEDKETEIYASYPYPIN</sequence>
<dbReference type="EMBL" id="MN739345">
    <property type="protein sequence ID" value="QHS99569.1"/>
    <property type="molecule type" value="Genomic_DNA"/>
</dbReference>
<dbReference type="AlphaFoldDB" id="A0A6C0C6Z2"/>
<accession>A0A6C0C6Z2</accession>
<protein>
    <submittedName>
        <fullName evidence="2">Uncharacterized protein</fullName>
    </submittedName>
</protein>
<name>A0A6C0C6Z2_9ZZZZ</name>
<feature type="region of interest" description="Disordered" evidence="1">
    <location>
        <begin position="142"/>
        <end position="179"/>
    </location>
</feature>
<reference evidence="2" key="1">
    <citation type="journal article" date="2020" name="Nature">
        <title>Giant virus diversity and host interactions through global metagenomics.</title>
        <authorList>
            <person name="Schulz F."/>
            <person name="Roux S."/>
            <person name="Paez-Espino D."/>
            <person name="Jungbluth S."/>
            <person name="Walsh D.A."/>
            <person name="Denef V.J."/>
            <person name="McMahon K.D."/>
            <person name="Konstantinidis K.T."/>
            <person name="Eloe-Fadrosh E.A."/>
            <person name="Kyrpides N.C."/>
            <person name="Woyke T."/>
        </authorList>
    </citation>
    <scope>NUCLEOTIDE SEQUENCE</scope>
    <source>
        <strain evidence="2">GVMAG-M-3300020187-37</strain>
    </source>
</reference>
<organism evidence="2">
    <name type="scientific">viral metagenome</name>
    <dbReference type="NCBI Taxonomy" id="1070528"/>
    <lineage>
        <taxon>unclassified sequences</taxon>
        <taxon>metagenomes</taxon>
        <taxon>organismal metagenomes</taxon>
    </lineage>
</organism>
<evidence type="ECO:0000256" key="1">
    <source>
        <dbReference type="SAM" id="MobiDB-lite"/>
    </source>
</evidence>